<dbReference type="EMBL" id="CATQJA010002637">
    <property type="protein sequence ID" value="CAJ0575289.1"/>
    <property type="molecule type" value="Genomic_DNA"/>
</dbReference>
<proteinExistence type="predicted"/>
<feature type="non-terminal residue" evidence="2">
    <location>
        <position position="1"/>
    </location>
</feature>
<keyword evidence="3" id="KW-1185">Reference proteome</keyword>
<feature type="compositionally biased region" description="Basic and acidic residues" evidence="1">
    <location>
        <begin position="254"/>
        <end position="265"/>
    </location>
</feature>
<feature type="region of interest" description="Disordered" evidence="1">
    <location>
        <begin position="247"/>
        <end position="272"/>
    </location>
</feature>
<sequence>MAGDKWKCPLCAKKGYLPDFYLNVEQIDIDRDASFLECLDQAALMARCDGCAMKHWEGCELQRLDAFLDEWARRKNPRNDPVPEKRTGQLEVEMSRKKPSKAMMRNISRQRRIERIRAEQVNRDLARDEVAERNHPLPLVTLTPDEQQLDGDDSDEKTVRRAPPKPKRAIAGLEDAMPFVDDHVRSIDVAELKSRFFAEPASVDMAAAPALIITGPDGIAVEDATVTTNPVEEQEEYIFSSSIEVLPAPLDEQQPEKPVKDEGKASRKKSTRIPVWMGGVKTVAMAPLLSANTPFKATQFIQAHSNNDTA</sequence>
<protein>
    <submittedName>
        <fullName evidence="2">Uncharacterized protein</fullName>
    </submittedName>
</protein>
<name>A0AA36CUV1_9BILA</name>
<evidence type="ECO:0000313" key="3">
    <source>
        <dbReference type="Proteomes" id="UP001177023"/>
    </source>
</evidence>
<feature type="region of interest" description="Disordered" evidence="1">
    <location>
        <begin position="127"/>
        <end position="168"/>
    </location>
</feature>
<evidence type="ECO:0000256" key="1">
    <source>
        <dbReference type="SAM" id="MobiDB-lite"/>
    </source>
</evidence>
<evidence type="ECO:0000313" key="2">
    <source>
        <dbReference type="EMBL" id="CAJ0575289.1"/>
    </source>
</evidence>
<dbReference type="AlphaFoldDB" id="A0AA36CUV1"/>
<organism evidence="2 3">
    <name type="scientific">Mesorhabditis spiculigera</name>
    <dbReference type="NCBI Taxonomy" id="96644"/>
    <lineage>
        <taxon>Eukaryota</taxon>
        <taxon>Metazoa</taxon>
        <taxon>Ecdysozoa</taxon>
        <taxon>Nematoda</taxon>
        <taxon>Chromadorea</taxon>
        <taxon>Rhabditida</taxon>
        <taxon>Rhabditina</taxon>
        <taxon>Rhabditomorpha</taxon>
        <taxon>Rhabditoidea</taxon>
        <taxon>Rhabditidae</taxon>
        <taxon>Mesorhabditinae</taxon>
        <taxon>Mesorhabditis</taxon>
    </lineage>
</organism>
<gene>
    <name evidence="2" type="ORF">MSPICULIGERA_LOCUS13601</name>
</gene>
<comment type="caution">
    <text evidence="2">The sequence shown here is derived from an EMBL/GenBank/DDBJ whole genome shotgun (WGS) entry which is preliminary data.</text>
</comment>
<feature type="compositionally biased region" description="Basic and acidic residues" evidence="1">
    <location>
        <begin position="75"/>
        <end position="96"/>
    </location>
</feature>
<feature type="region of interest" description="Disordered" evidence="1">
    <location>
        <begin position="75"/>
        <end position="105"/>
    </location>
</feature>
<accession>A0AA36CUV1</accession>
<dbReference type="Proteomes" id="UP001177023">
    <property type="component" value="Unassembled WGS sequence"/>
</dbReference>
<reference evidence="2" key="1">
    <citation type="submission" date="2023-06" db="EMBL/GenBank/DDBJ databases">
        <authorList>
            <person name="Delattre M."/>
        </authorList>
    </citation>
    <scope>NUCLEOTIDE SEQUENCE</scope>
    <source>
        <strain evidence="2">AF72</strain>
    </source>
</reference>